<accession>A0AA96D513</accession>
<dbReference type="Gene3D" id="1.10.287.130">
    <property type="match status" value="1"/>
</dbReference>
<evidence type="ECO:0000313" key="9">
    <source>
        <dbReference type="EMBL" id="WNL20980.1"/>
    </source>
</evidence>
<keyword evidence="4" id="KW-1133">Transmembrane helix</keyword>
<keyword evidence="9" id="KW-0418">Kinase</keyword>
<evidence type="ECO:0000313" key="7">
    <source>
        <dbReference type="EMBL" id="WNL15275.1"/>
    </source>
</evidence>
<dbReference type="PANTHER" id="PTHR43547">
    <property type="entry name" value="TWO-COMPONENT HISTIDINE KINASE"/>
    <property type="match status" value="1"/>
</dbReference>
<dbReference type="EC" id="2.7.13.3" evidence="2"/>
<keyword evidence="9" id="KW-0808">Transferase</keyword>
<evidence type="ECO:0000256" key="1">
    <source>
        <dbReference type="ARBA" id="ARBA00000085"/>
    </source>
</evidence>
<reference evidence="6" key="2">
    <citation type="submission" date="2023-09" db="EMBL/GenBank/DDBJ databases">
        <title>Characterization of Arcobacter Isolates from Retail Chicken Sold in Supermarkets in Tbilisi, Georgia.</title>
        <authorList>
            <person name="Matthias R."/>
            <person name="Zautner A.E."/>
        </authorList>
    </citation>
    <scope>NUCLEOTIDE SEQUENCE</scope>
    <source>
        <strain evidence="7">LEO 108</strain>
        <strain evidence="6">LEO 109</strain>
    </source>
</reference>
<evidence type="ECO:0000313" key="8">
    <source>
        <dbReference type="EMBL" id="WNL18842.1"/>
    </source>
</evidence>
<evidence type="ECO:0000313" key="11">
    <source>
        <dbReference type="EMBL" id="WNL26252.1"/>
    </source>
</evidence>
<dbReference type="EMBL" id="CP134850">
    <property type="protein sequence ID" value="WNL20980.1"/>
    <property type="molecule type" value="Genomic_DNA"/>
</dbReference>
<comment type="catalytic activity">
    <reaction evidence="1">
        <text>ATP + protein L-histidine = ADP + protein N-phospho-L-histidine.</text>
        <dbReference type="EC" id="2.7.13.3"/>
    </reaction>
</comment>
<evidence type="ECO:0000313" key="10">
    <source>
        <dbReference type="EMBL" id="WNL22856.1"/>
    </source>
</evidence>
<dbReference type="GO" id="GO:0000155">
    <property type="term" value="F:phosphorelay sensor kinase activity"/>
    <property type="evidence" value="ECO:0007669"/>
    <property type="project" value="InterPro"/>
</dbReference>
<dbReference type="PANTHER" id="PTHR43547:SF2">
    <property type="entry name" value="HYBRID SIGNAL TRANSDUCTION HISTIDINE KINASE C"/>
    <property type="match status" value="1"/>
</dbReference>
<feature type="transmembrane region" description="Helical" evidence="4">
    <location>
        <begin position="12"/>
        <end position="36"/>
    </location>
</feature>
<keyword evidence="4" id="KW-0812">Transmembrane</keyword>
<dbReference type="PRINTS" id="PR00344">
    <property type="entry name" value="BCTRLSENSOR"/>
</dbReference>
<dbReference type="EMBL" id="CP134851">
    <property type="protein sequence ID" value="WNL22856.1"/>
    <property type="molecule type" value="Genomic_DNA"/>
</dbReference>
<dbReference type="AlphaFoldDB" id="A0AA96D513"/>
<keyword evidence="3" id="KW-0597">Phosphoprotein</keyword>
<evidence type="ECO:0000256" key="2">
    <source>
        <dbReference type="ARBA" id="ARBA00012438"/>
    </source>
</evidence>
<dbReference type="Pfam" id="PF02518">
    <property type="entry name" value="HATPase_c"/>
    <property type="match status" value="1"/>
</dbReference>
<dbReference type="CDD" id="cd00082">
    <property type="entry name" value="HisKA"/>
    <property type="match status" value="1"/>
</dbReference>
<dbReference type="InterPro" id="IPR005467">
    <property type="entry name" value="His_kinase_dom"/>
</dbReference>
<evidence type="ECO:0000256" key="4">
    <source>
        <dbReference type="SAM" id="Phobius"/>
    </source>
</evidence>
<dbReference type="InterPro" id="IPR036890">
    <property type="entry name" value="HATPase_C_sf"/>
</dbReference>
<dbReference type="PROSITE" id="PS50109">
    <property type="entry name" value="HIS_KIN"/>
    <property type="match status" value="1"/>
</dbReference>
<dbReference type="EMBL" id="CP134849">
    <property type="protein sequence ID" value="WNL18842.1"/>
    <property type="molecule type" value="Genomic_DNA"/>
</dbReference>
<reference evidence="9" key="1">
    <citation type="submission" date="2023-09" db="EMBL/GenBank/DDBJ databases">
        <title>Arcobacter tbilisiensis sp. nov. isolated from chicken meat in Tbilisi, Georgia.</title>
        <authorList>
            <person name="Matthias R."/>
            <person name="Zautner A.E."/>
        </authorList>
    </citation>
    <scope>NUCLEOTIDE SEQUENCE</scope>
    <source>
        <strain evidence="11">LEO 70</strain>
        <strain evidence="10">LEO 74</strain>
        <strain evidence="9">LEO 79</strain>
        <strain evidence="8">LEO 99</strain>
    </source>
</reference>
<dbReference type="InterPro" id="IPR036097">
    <property type="entry name" value="HisK_dim/P_sf"/>
</dbReference>
<dbReference type="InterPro" id="IPR003594">
    <property type="entry name" value="HATPase_dom"/>
</dbReference>
<dbReference type="SMART" id="SM00388">
    <property type="entry name" value="HisKA"/>
    <property type="match status" value="1"/>
</dbReference>
<evidence type="ECO:0000313" key="6">
    <source>
        <dbReference type="EMBL" id="WNL11831.1"/>
    </source>
</evidence>
<dbReference type="SUPFAM" id="SSF47384">
    <property type="entry name" value="Homodimeric domain of signal transducing histidine kinase"/>
    <property type="match status" value="1"/>
</dbReference>
<organism evidence="9">
    <name type="scientific">Arcobacter sp. AZ-2023</name>
    <dbReference type="NCBI Taxonomy" id="3074453"/>
    <lineage>
        <taxon>Bacteria</taxon>
        <taxon>Pseudomonadati</taxon>
        <taxon>Campylobacterota</taxon>
        <taxon>Epsilonproteobacteria</taxon>
        <taxon>Campylobacterales</taxon>
        <taxon>Arcobacteraceae</taxon>
        <taxon>Arcobacter</taxon>
    </lineage>
</organism>
<dbReference type="InterPro" id="IPR003661">
    <property type="entry name" value="HisK_dim/P_dom"/>
</dbReference>
<dbReference type="Pfam" id="PF00512">
    <property type="entry name" value="HisKA"/>
    <property type="match status" value="1"/>
</dbReference>
<dbReference type="InterPro" id="IPR004358">
    <property type="entry name" value="Sig_transdc_His_kin-like_C"/>
</dbReference>
<dbReference type="SUPFAM" id="SSF55874">
    <property type="entry name" value="ATPase domain of HSP90 chaperone/DNA topoisomerase II/histidine kinase"/>
    <property type="match status" value="1"/>
</dbReference>
<dbReference type="EMBL" id="CP134844">
    <property type="protein sequence ID" value="WNL11831.1"/>
    <property type="molecule type" value="Genomic_DNA"/>
</dbReference>
<protein>
    <recommendedName>
        <fullName evidence="2">histidine kinase</fullName>
        <ecNumber evidence="2">2.7.13.3</ecNumber>
    </recommendedName>
</protein>
<dbReference type="Gene3D" id="3.30.565.10">
    <property type="entry name" value="Histidine kinase-like ATPase, C-terminal domain"/>
    <property type="match status" value="1"/>
</dbReference>
<feature type="domain" description="Histidine kinase" evidence="5">
    <location>
        <begin position="189"/>
        <end position="384"/>
    </location>
</feature>
<sequence length="384" mass="44562">MVIDLTNSEKTTFIRFLSLYLGSSFILMTLVAFLYYQNEKTLYFDLTKANMQNVTSKLSSRIISSHMTNTPLDTSKLLETKEYKISFYNENKEKIFGNLDDDIDFSKDLIQHEEHFVLVDKSTLGHLGISYIAIEENLYSEKINKLTINIIFIFIFIYSVISLIGFYLAKLFLKPIKDERERLNTFIKDTTHELNTPISAILMSTESTNLTPKQIERVKLSAKRVSEIYKDLTYVFLENHLHEKIINELSLNTVINEQLKYFEALASKKRITITTNLEEFEYKINEDDFIRVFNNLVSNAIKYNKMGGEIDISLKNKILTIKDTGIGIQEEKVKNIFDRYYRATLEQGGFGIGLNIVSKICKDYNIKIVVDSELNESTTFKLIF</sequence>
<evidence type="ECO:0000259" key="5">
    <source>
        <dbReference type="PROSITE" id="PS50109"/>
    </source>
</evidence>
<gene>
    <name evidence="7" type="ORF">RJG51_03560</name>
    <name evidence="6" type="ORF">RJG52_07805</name>
    <name evidence="8" type="ORF">RJG53_09680</name>
    <name evidence="10" type="ORF">RJG55_07815</name>
    <name evidence="9" type="ORF">RJG56_09560</name>
    <name evidence="11" type="ORF">RJG57_03555</name>
</gene>
<dbReference type="SMART" id="SM00387">
    <property type="entry name" value="HATPase_c"/>
    <property type="match status" value="1"/>
</dbReference>
<keyword evidence="4" id="KW-0472">Membrane</keyword>
<name>A0AA96D513_9BACT</name>
<feature type="transmembrane region" description="Helical" evidence="4">
    <location>
        <begin position="146"/>
        <end position="173"/>
    </location>
</feature>
<evidence type="ECO:0000256" key="3">
    <source>
        <dbReference type="ARBA" id="ARBA00022553"/>
    </source>
</evidence>
<dbReference type="EMBL" id="CP134845">
    <property type="protein sequence ID" value="WNL15275.1"/>
    <property type="molecule type" value="Genomic_DNA"/>
</dbReference>
<dbReference type="EMBL" id="CP134852">
    <property type="protein sequence ID" value="WNL26252.1"/>
    <property type="molecule type" value="Genomic_DNA"/>
</dbReference>
<proteinExistence type="predicted"/>